<dbReference type="CDD" id="cd11304">
    <property type="entry name" value="Cadherin_repeat"/>
    <property type="match status" value="2"/>
</dbReference>
<evidence type="ECO:0000256" key="9">
    <source>
        <dbReference type="ARBA" id="ARBA00023136"/>
    </source>
</evidence>
<dbReference type="AlphaFoldDB" id="A0A183NEG5"/>
<dbReference type="InterPro" id="IPR020894">
    <property type="entry name" value="Cadherin_CS"/>
</dbReference>
<keyword evidence="9" id="KW-0472">Membrane</keyword>
<dbReference type="Gene3D" id="2.60.40.60">
    <property type="entry name" value="Cadherins"/>
    <property type="match status" value="2"/>
</dbReference>
<dbReference type="PRINTS" id="PR00205">
    <property type="entry name" value="CADHERIN"/>
</dbReference>
<keyword evidence="2" id="KW-1003">Cell membrane</keyword>
<reference evidence="11 12" key="1">
    <citation type="submission" date="2018-11" db="EMBL/GenBank/DDBJ databases">
        <authorList>
            <consortium name="Pathogen Informatics"/>
        </authorList>
    </citation>
    <scope>NUCLEOTIDE SEQUENCE [LARGE SCALE GENOMIC DNA]</scope>
    <source>
        <strain>Denwood</strain>
        <strain evidence="12">Zambia</strain>
    </source>
</reference>
<evidence type="ECO:0000256" key="5">
    <source>
        <dbReference type="ARBA" id="ARBA00022737"/>
    </source>
</evidence>
<evidence type="ECO:0000256" key="7">
    <source>
        <dbReference type="ARBA" id="ARBA00022889"/>
    </source>
</evidence>
<proteinExistence type="predicted"/>
<dbReference type="FunFam" id="2.60.40.60:FF:000004">
    <property type="entry name" value="Protocadherin 1 gamma 2"/>
    <property type="match status" value="1"/>
</dbReference>
<protein>
    <submittedName>
        <fullName evidence="11">Uncharacterized protein</fullName>
    </submittedName>
</protein>
<evidence type="ECO:0000256" key="6">
    <source>
        <dbReference type="ARBA" id="ARBA00022837"/>
    </source>
</evidence>
<keyword evidence="10" id="KW-0325">Glycoprotein</keyword>
<dbReference type="SMART" id="SM00112">
    <property type="entry name" value="CA"/>
    <property type="match status" value="2"/>
</dbReference>
<dbReference type="Pfam" id="PF00028">
    <property type="entry name" value="Cadherin"/>
    <property type="match status" value="2"/>
</dbReference>
<evidence type="ECO:0000256" key="2">
    <source>
        <dbReference type="ARBA" id="ARBA00022475"/>
    </source>
</evidence>
<keyword evidence="8" id="KW-1133">Transmembrane helix</keyword>
<evidence type="ECO:0000256" key="10">
    <source>
        <dbReference type="ARBA" id="ARBA00023180"/>
    </source>
</evidence>
<keyword evidence="7" id="KW-0130">Cell adhesion</keyword>
<accession>A0A183NEG5</accession>
<sequence>MFFGLPFYFVVNISSILLGTDNDIDENAQLHFRLLGTTSHFRLNSSTGEITTLQLLDREKQANYELIILLIDHGKPSRSATAKVHIHVTDTNDHDPIVVFPVNGKGNISVSYREPPGEIVARIEARDPDEGHNSLLHFNLYSGNQASVFRLGSTSAELIIDRELTIQDIGLYPLVIHIQDAGIPSRTTEVKLMVKSRWKSEPPPPPLPPHIQTHHQGVPVILLELMLPDGFDPVLHSFT</sequence>
<organism evidence="11 12">
    <name type="scientific">Schistosoma mattheei</name>
    <dbReference type="NCBI Taxonomy" id="31246"/>
    <lineage>
        <taxon>Eukaryota</taxon>
        <taxon>Metazoa</taxon>
        <taxon>Spiralia</taxon>
        <taxon>Lophotrochozoa</taxon>
        <taxon>Platyhelminthes</taxon>
        <taxon>Trematoda</taxon>
        <taxon>Digenea</taxon>
        <taxon>Strigeidida</taxon>
        <taxon>Schistosomatoidea</taxon>
        <taxon>Schistosomatidae</taxon>
        <taxon>Schistosoma</taxon>
    </lineage>
</organism>
<keyword evidence="3" id="KW-0812">Transmembrane</keyword>
<dbReference type="STRING" id="31246.A0A183NEG5"/>
<dbReference type="PROSITE" id="PS50268">
    <property type="entry name" value="CADHERIN_2"/>
    <property type="match status" value="2"/>
</dbReference>
<dbReference type="GO" id="GO:0005886">
    <property type="term" value="C:plasma membrane"/>
    <property type="evidence" value="ECO:0007669"/>
    <property type="project" value="UniProtKB-SubCell"/>
</dbReference>
<evidence type="ECO:0000256" key="3">
    <source>
        <dbReference type="ARBA" id="ARBA00022692"/>
    </source>
</evidence>
<evidence type="ECO:0000313" key="11">
    <source>
        <dbReference type="EMBL" id="VDO70782.1"/>
    </source>
</evidence>
<dbReference type="PROSITE" id="PS00232">
    <property type="entry name" value="CADHERIN_1"/>
    <property type="match status" value="1"/>
</dbReference>
<keyword evidence="12" id="KW-1185">Reference proteome</keyword>
<dbReference type="GO" id="GO:0007156">
    <property type="term" value="P:homophilic cell adhesion via plasma membrane adhesion molecules"/>
    <property type="evidence" value="ECO:0007669"/>
    <property type="project" value="InterPro"/>
</dbReference>
<evidence type="ECO:0000256" key="4">
    <source>
        <dbReference type="ARBA" id="ARBA00022729"/>
    </source>
</evidence>
<dbReference type="FunFam" id="2.60.40.60:FF:000092">
    <property type="entry name" value="Protocadherin 8"/>
    <property type="match status" value="1"/>
</dbReference>
<gene>
    <name evidence="11" type="ORF">SMTD_LOCUS501</name>
</gene>
<evidence type="ECO:0000256" key="8">
    <source>
        <dbReference type="ARBA" id="ARBA00022989"/>
    </source>
</evidence>
<keyword evidence="6" id="KW-0106">Calcium</keyword>
<dbReference type="EMBL" id="UZAL01000443">
    <property type="protein sequence ID" value="VDO70782.1"/>
    <property type="molecule type" value="Genomic_DNA"/>
</dbReference>
<dbReference type="PANTHER" id="PTHR24026">
    <property type="entry name" value="FAT ATYPICAL CADHERIN-RELATED"/>
    <property type="match status" value="1"/>
</dbReference>
<evidence type="ECO:0000313" key="12">
    <source>
        <dbReference type="Proteomes" id="UP000269396"/>
    </source>
</evidence>
<dbReference type="PANTHER" id="PTHR24026:SF126">
    <property type="entry name" value="PROTOCADHERIN FAT 4"/>
    <property type="match status" value="1"/>
</dbReference>
<comment type="subcellular location">
    <subcellularLocation>
        <location evidence="1">Cell membrane</location>
        <topology evidence="1">Single-pass type I membrane protein</topology>
    </subcellularLocation>
</comment>
<dbReference type="InterPro" id="IPR002126">
    <property type="entry name" value="Cadherin-like_dom"/>
</dbReference>
<dbReference type="GO" id="GO:0005509">
    <property type="term" value="F:calcium ion binding"/>
    <property type="evidence" value="ECO:0007669"/>
    <property type="project" value="UniProtKB-UniRule"/>
</dbReference>
<name>A0A183NEG5_9TREM</name>
<keyword evidence="5" id="KW-0677">Repeat</keyword>
<dbReference type="InterPro" id="IPR015919">
    <property type="entry name" value="Cadherin-like_sf"/>
</dbReference>
<keyword evidence="4" id="KW-0732">Signal</keyword>
<dbReference type="Proteomes" id="UP000269396">
    <property type="component" value="Unassembled WGS sequence"/>
</dbReference>
<evidence type="ECO:0000256" key="1">
    <source>
        <dbReference type="ARBA" id="ARBA00004251"/>
    </source>
</evidence>
<dbReference type="SUPFAM" id="SSF49313">
    <property type="entry name" value="Cadherin-like"/>
    <property type="match status" value="2"/>
</dbReference>